<accession>A0A8J3GWK8</accession>
<keyword evidence="3" id="KW-1185">Reference proteome</keyword>
<evidence type="ECO:0000313" key="2">
    <source>
        <dbReference type="EMBL" id="GHF45028.1"/>
    </source>
</evidence>
<evidence type="ECO:0000313" key="3">
    <source>
        <dbReference type="Proteomes" id="UP000626220"/>
    </source>
</evidence>
<name>A0A8J3GWK8_9RHOB</name>
<sequence length="384" mass="40456">MKGALDGIVVIDASRVLGGPYCGQILADHGARVIKVEPPAGDETRAWGPPFKGDRSSYFMGLNRNKDGIVLDLAAEEGRDALLHLLQGADVFIENFKIGTLEKWGIGGEGLRERFPRLVHARVSGFGAEGPYGGRPGYDAAIQALVGLMSVNGEAGGKPLRMGVPVVDIVTGLNAALGVLLALQERTRSGQGQFVEASLYDCGMSLLHPHLANVHMGAAVPGPAGNAHPNITPYDTYRCADGEVFLAVGNNGQFGKLCAVLGLEGAAQDARFATNALRKENRPVLREVLEERLGQFPAAEIAERLITSGVPCAPVRTVDQVITDPHTRASGMIVDIGEDYRGTASPIKLGRTPATYRKAPPSLGEDADAVAREFGLPGLAPASE</sequence>
<protein>
    <submittedName>
        <fullName evidence="2">CoA transferase</fullName>
    </submittedName>
</protein>
<dbReference type="GO" id="GO:0008410">
    <property type="term" value="F:CoA-transferase activity"/>
    <property type="evidence" value="ECO:0007669"/>
    <property type="project" value="TreeGrafter"/>
</dbReference>
<evidence type="ECO:0000256" key="1">
    <source>
        <dbReference type="ARBA" id="ARBA00022679"/>
    </source>
</evidence>
<dbReference type="InterPro" id="IPR023606">
    <property type="entry name" value="CoA-Trfase_III_dom_1_sf"/>
</dbReference>
<organism evidence="2 3">
    <name type="scientific">Seohaeicola zhoushanensis</name>
    <dbReference type="NCBI Taxonomy" id="1569283"/>
    <lineage>
        <taxon>Bacteria</taxon>
        <taxon>Pseudomonadati</taxon>
        <taxon>Pseudomonadota</taxon>
        <taxon>Alphaproteobacteria</taxon>
        <taxon>Rhodobacterales</taxon>
        <taxon>Roseobacteraceae</taxon>
        <taxon>Seohaeicola</taxon>
    </lineage>
</organism>
<dbReference type="Gene3D" id="3.30.1540.10">
    <property type="entry name" value="formyl-coa transferase, domain 3"/>
    <property type="match status" value="1"/>
</dbReference>
<dbReference type="RefSeq" id="WP_189679521.1">
    <property type="nucleotide sequence ID" value="NZ_BNCJ01000003.1"/>
</dbReference>
<dbReference type="InterPro" id="IPR050483">
    <property type="entry name" value="CoA-transferase_III_domain"/>
</dbReference>
<dbReference type="Proteomes" id="UP000626220">
    <property type="component" value="Unassembled WGS sequence"/>
</dbReference>
<dbReference type="Pfam" id="PF02515">
    <property type="entry name" value="CoA_transf_3"/>
    <property type="match status" value="1"/>
</dbReference>
<gene>
    <name evidence="2" type="ORF">GCM10017056_15770</name>
</gene>
<reference evidence="2" key="1">
    <citation type="journal article" date="2014" name="Int. J. Syst. Evol. Microbiol.">
        <title>Complete genome sequence of Corynebacterium casei LMG S-19264T (=DSM 44701T), isolated from a smear-ripened cheese.</title>
        <authorList>
            <consortium name="US DOE Joint Genome Institute (JGI-PGF)"/>
            <person name="Walter F."/>
            <person name="Albersmeier A."/>
            <person name="Kalinowski J."/>
            <person name="Ruckert C."/>
        </authorList>
    </citation>
    <scope>NUCLEOTIDE SEQUENCE</scope>
    <source>
        <strain evidence="2">KCTC 42650</strain>
    </source>
</reference>
<dbReference type="AlphaFoldDB" id="A0A8J3GWK8"/>
<dbReference type="Gene3D" id="3.40.50.10540">
    <property type="entry name" value="Crotonobetainyl-coa:carnitine coa-transferase, domain 1"/>
    <property type="match status" value="1"/>
</dbReference>
<comment type="caution">
    <text evidence="2">The sequence shown here is derived from an EMBL/GenBank/DDBJ whole genome shotgun (WGS) entry which is preliminary data.</text>
</comment>
<proteinExistence type="predicted"/>
<dbReference type="EMBL" id="BNCJ01000003">
    <property type="protein sequence ID" value="GHF45028.1"/>
    <property type="molecule type" value="Genomic_DNA"/>
</dbReference>
<dbReference type="InterPro" id="IPR003673">
    <property type="entry name" value="CoA-Trfase_fam_III"/>
</dbReference>
<dbReference type="PANTHER" id="PTHR48207:SF3">
    <property type="entry name" value="SUCCINATE--HYDROXYMETHYLGLUTARATE COA-TRANSFERASE"/>
    <property type="match status" value="1"/>
</dbReference>
<dbReference type="InterPro" id="IPR044855">
    <property type="entry name" value="CoA-Trfase_III_dom3_sf"/>
</dbReference>
<dbReference type="SUPFAM" id="SSF89796">
    <property type="entry name" value="CoA-transferase family III (CaiB/BaiF)"/>
    <property type="match status" value="1"/>
</dbReference>
<dbReference type="PANTHER" id="PTHR48207">
    <property type="entry name" value="SUCCINATE--HYDROXYMETHYLGLUTARATE COA-TRANSFERASE"/>
    <property type="match status" value="1"/>
</dbReference>
<reference evidence="2" key="2">
    <citation type="submission" date="2020-09" db="EMBL/GenBank/DDBJ databases">
        <authorList>
            <person name="Sun Q."/>
            <person name="Kim S."/>
        </authorList>
    </citation>
    <scope>NUCLEOTIDE SEQUENCE</scope>
    <source>
        <strain evidence="2">KCTC 42650</strain>
    </source>
</reference>
<keyword evidence="1 2" id="KW-0808">Transferase</keyword>